<dbReference type="EC" id="4.1.2.19" evidence="1"/>
<keyword evidence="1" id="KW-0456">Lyase</keyword>
<evidence type="ECO:0000313" key="2">
    <source>
        <dbReference type="Proteomes" id="UP000682782"/>
    </source>
</evidence>
<protein>
    <submittedName>
        <fullName evidence="1">Rhamnulose-1-phosphate aldolase</fullName>
        <ecNumber evidence="1">4.1.2.19</ecNumber>
    </submittedName>
</protein>
<accession>A0AC61MUH4</accession>
<dbReference type="EMBL" id="CP068393">
    <property type="protein sequence ID" value="QUC65935.1"/>
    <property type="molecule type" value="Genomic_DNA"/>
</dbReference>
<dbReference type="Proteomes" id="UP000682782">
    <property type="component" value="Chromosome"/>
</dbReference>
<sequence>MKRNILFEPWMTEMIRTLTNMYNHGWDERNGGNVSMLVDEEQVVRCLDPDRVIRRIPTGFTATELAGKYFLVTGTGKYFKNVQYAPAVNLGLVRITAAGDEAELLWGFTDGGTFTSEFAAHMMTHAARLRVNPENRIYMHCHPTNLLAMTYVHELDERSFTRTLWQMCTECIVVFPEGVNILPCVVCGTNQLGMDTAEKMKTARLVIWSQHGLSAVGNTLDEAFGLIETVEKAAEIYMKIAGLPRINTISDEILQGLAERFGLVPREGYLNNA</sequence>
<evidence type="ECO:0000313" key="1">
    <source>
        <dbReference type="EMBL" id="QUC65935.1"/>
    </source>
</evidence>
<reference evidence="1" key="1">
    <citation type="submission" date="2021-01" db="EMBL/GenBank/DDBJ databases">
        <title>Complete genome sequence of Clostridiales bacterium R-7.</title>
        <authorList>
            <person name="Mahoney-Kurpe S.C."/>
            <person name="Palevich N."/>
            <person name="Koike S."/>
            <person name="Moon C.D."/>
            <person name="Attwood G.T."/>
        </authorList>
    </citation>
    <scope>NUCLEOTIDE SEQUENCE</scope>
    <source>
        <strain evidence="1">R-7</strain>
    </source>
</reference>
<organism evidence="1 2">
    <name type="scientific">Aristaeella hokkaidonensis</name>
    <dbReference type="NCBI Taxonomy" id="3046382"/>
    <lineage>
        <taxon>Bacteria</taxon>
        <taxon>Bacillati</taxon>
        <taxon>Bacillota</taxon>
        <taxon>Clostridia</taxon>
        <taxon>Eubacteriales</taxon>
        <taxon>Aristaeellaceae</taxon>
        <taxon>Aristaeella</taxon>
    </lineage>
</organism>
<gene>
    <name evidence="1" type="primary">rhaD</name>
    <name evidence="1" type="ORF">JYE49_08590</name>
</gene>
<keyword evidence="2" id="KW-1185">Reference proteome</keyword>
<name>A0AC61MUH4_9FIRM</name>
<proteinExistence type="predicted"/>